<protein>
    <submittedName>
        <fullName evidence="3">Uncharacterized protein</fullName>
    </submittedName>
</protein>
<sequence length="125" mass="14255">MSLNDIIFRFYSEVGIGPKDFRIILILLFSFMLVSFLFFVIRFYTRAYKALVESENPEMTEDKFLQLSKWPITIAVCWLLLAFAGYYAIVETTQWPSSHGHYVGTNTKSHSSGSNWSGAGPNTIP</sequence>
<dbReference type="RefSeq" id="WP_198660719.1">
    <property type="nucleotide sequence ID" value="NZ_CP059488.1"/>
</dbReference>
<evidence type="ECO:0000313" key="3">
    <source>
        <dbReference type="EMBL" id="QQD72981.1"/>
    </source>
</evidence>
<gene>
    <name evidence="3" type="ORF">H2515_01175</name>
</gene>
<name>A0A7T4WEA3_9PROT</name>
<dbReference type="Proteomes" id="UP000595420">
    <property type="component" value="Chromosome"/>
</dbReference>
<evidence type="ECO:0000256" key="2">
    <source>
        <dbReference type="SAM" id="Phobius"/>
    </source>
</evidence>
<feature type="compositionally biased region" description="Polar residues" evidence="1">
    <location>
        <begin position="106"/>
        <end position="117"/>
    </location>
</feature>
<evidence type="ECO:0000256" key="1">
    <source>
        <dbReference type="SAM" id="MobiDB-lite"/>
    </source>
</evidence>
<dbReference type="AlphaFoldDB" id="A0A7T4WEA3"/>
<keyword evidence="2" id="KW-1133">Transmembrane helix</keyword>
<evidence type="ECO:0000313" key="4">
    <source>
        <dbReference type="Proteomes" id="UP000595420"/>
    </source>
</evidence>
<accession>A0A7T4WEA3</accession>
<keyword evidence="2" id="KW-0812">Transmembrane</keyword>
<feature type="transmembrane region" description="Helical" evidence="2">
    <location>
        <begin position="70"/>
        <end position="89"/>
    </location>
</feature>
<feature type="transmembrane region" description="Helical" evidence="2">
    <location>
        <begin position="21"/>
        <end position="44"/>
    </location>
</feature>
<dbReference type="EMBL" id="CP059488">
    <property type="protein sequence ID" value="QQD72981.1"/>
    <property type="molecule type" value="Genomic_DNA"/>
</dbReference>
<reference evidence="3 4" key="1">
    <citation type="submission" date="2020-07" db="EMBL/GenBank/DDBJ databases">
        <title>Complete genome sequence analysis of Acidithiobacillus ferrivorans XJFY6S-08 reveals extreme environmental adaptation to alpine acid mine drainage.</title>
        <authorList>
            <person name="Yan L."/>
            <person name="Ni Y."/>
        </authorList>
    </citation>
    <scope>NUCLEOTIDE SEQUENCE [LARGE SCALE GENOMIC DNA]</scope>
    <source>
        <strain evidence="3 4">XJFY6S-08</strain>
    </source>
</reference>
<proteinExistence type="predicted"/>
<organism evidence="3 4">
    <name type="scientific">Acidithiobacillus ferrivorans</name>
    <dbReference type="NCBI Taxonomy" id="160808"/>
    <lineage>
        <taxon>Bacteria</taxon>
        <taxon>Pseudomonadati</taxon>
        <taxon>Pseudomonadota</taxon>
        <taxon>Acidithiobacillia</taxon>
        <taxon>Acidithiobacillales</taxon>
        <taxon>Acidithiobacillaceae</taxon>
        <taxon>Acidithiobacillus</taxon>
    </lineage>
</organism>
<feature type="region of interest" description="Disordered" evidence="1">
    <location>
        <begin position="106"/>
        <end position="125"/>
    </location>
</feature>
<keyword evidence="2" id="KW-0472">Membrane</keyword>